<dbReference type="PROSITE" id="PS50097">
    <property type="entry name" value="BTB"/>
    <property type="match status" value="1"/>
</dbReference>
<feature type="domain" description="BTB" evidence="1">
    <location>
        <begin position="25"/>
        <end position="92"/>
    </location>
</feature>
<evidence type="ECO:0000313" key="2">
    <source>
        <dbReference type="EMBL" id="KAF3031312.1"/>
    </source>
</evidence>
<comment type="caution">
    <text evidence="2">The sequence shown here is derived from an EMBL/GenBank/DDBJ whole genome shotgun (WGS) entry which is preliminary data.</text>
</comment>
<dbReference type="EMBL" id="SWKV01000163">
    <property type="protein sequence ID" value="KAF3031312.1"/>
    <property type="molecule type" value="Genomic_DNA"/>
</dbReference>
<evidence type="ECO:0000313" key="3">
    <source>
        <dbReference type="Proteomes" id="UP000758155"/>
    </source>
</evidence>
<sequence length="244" mass="27670">MAEPTSLSQKIISDIARLRKNDKFTDLTITHDLGAFSVHRIIVCAQSKVLYKACDGGFKEQFEGVIDMGHVPYHLLERLISFFYNMDYDEASAESANESTLQLHAQMYAFVDQYDIPELLSRAKGKYCERCIKAWDSLEFLLSVPVVFESTPASLIGLRQAACVALRRYLPGMFEDPNIAECFEKTLSANPAFAKRLLENYIKTPLFGYCRTCRSDHGMEPLQTRCQKCNKGQGGVLSHWHSTF</sequence>
<dbReference type="InterPro" id="IPR000210">
    <property type="entry name" value="BTB/POZ_dom"/>
</dbReference>
<name>A0A9P4WFZ3_9PLEO</name>
<organism evidence="2 3">
    <name type="scientific">Didymella heteroderae</name>
    <dbReference type="NCBI Taxonomy" id="1769908"/>
    <lineage>
        <taxon>Eukaryota</taxon>
        <taxon>Fungi</taxon>
        <taxon>Dikarya</taxon>
        <taxon>Ascomycota</taxon>
        <taxon>Pezizomycotina</taxon>
        <taxon>Dothideomycetes</taxon>
        <taxon>Pleosporomycetidae</taxon>
        <taxon>Pleosporales</taxon>
        <taxon>Pleosporineae</taxon>
        <taxon>Didymellaceae</taxon>
        <taxon>Didymella</taxon>
    </lineage>
</organism>
<dbReference type="PANTHER" id="PTHR47843:SF5">
    <property type="entry name" value="BTB_POZ DOMAIN PROTEIN"/>
    <property type="match status" value="1"/>
</dbReference>
<evidence type="ECO:0000259" key="1">
    <source>
        <dbReference type="PROSITE" id="PS50097"/>
    </source>
</evidence>
<dbReference type="InterPro" id="IPR011333">
    <property type="entry name" value="SKP1/BTB/POZ_sf"/>
</dbReference>
<protein>
    <recommendedName>
        <fullName evidence="1">BTB domain-containing protein</fullName>
    </recommendedName>
</protein>
<dbReference type="CDD" id="cd18186">
    <property type="entry name" value="BTB_POZ_ZBTB_KLHL-like"/>
    <property type="match status" value="1"/>
</dbReference>
<dbReference type="Proteomes" id="UP000758155">
    <property type="component" value="Unassembled WGS sequence"/>
</dbReference>
<proteinExistence type="predicted"/>
<dbReference type="Gene3D" id="3.30.710.10">
    <property type="entry name" value="Potassium Channel Kv1.1, Chain A"/>
    <property type="match status" value="1"/>
</dbReference>
<accession>A0A9P4WFZ3</accession>
<dbReference type="AlphaFoldDB" id="A0A9P4WFZ3"/>
<keyword evidence="3" id="KW-1185">Reference proteome</keyword>
<reference evidence="2" key="1">
    <citation type="submission" date="2019-04" db="EMBL/GenBank/DDBJ databases">
        <title>Sequencing of skin fungus with MAO and IRED activity.</title>
        <authorList>
            <person name="Marsaioli A.J."/>
            <person name="Bonatto J.M.C."/>
            <person name="Reis Junior O."/>
        </authorList>
    </citation>
    <scope>NUCLEOTIDE SEQUENCE</scope>
    <source>
        <strain evidence="2">28M1</strain>
    </source>
</reference>
<gene>
    <name evidence="2" type="ORF">E8E12_001487</name>
</gene>
<dbReference type="OrthoDB" id="6359816at2759"/>
<dbReference type="PANTHER" id="PTHR47843">
    <property type="entry name" value="BTB DOMAIN-CONTAINING PROTEIN-RELATED"/>
    <property type="match status" value="1"/>
</dbReference>
<dbReference type="SUPFAM" id="SSF54695">
    <property type="entry name" value="POZ domain"/>
    <property type="match status" value="1"/>
</dbReference>
<dbReference type="Pfam" id="PF00651">
    <property type="entry name" value="BTB"/>
    <property type="match status" value="1"/>
</dbReference>